<sequence length="63" mass="6902">MILRRGRYSPLNVPAFFLWLASFLYRAGARWRAMLRGKPVKVGVNVISVGNVTVGGSGKTPLV</sequence>
<dbReference type="GO" id="GO:0009029">
    <property type="term" value="F:lipid-A 4'-kinase activity"/>
    <property type="evidence" value="ECO:0007669"/>
    <property type="project" value="InterPro"/>
</dbReference>
<dbReference type="Proteomes" id="UP000250918">
    <property type="component" value="Unassembled WGS sequence"/>
</dbReference>
<dbReference type="InterPro" id="IPR003758">
    <property type="entry name" value="LpxK"/>
</dbReference>
<reference evidence="1 2" key="1">
    <citation type="journal article" date="2018" name="ISME J.">
        <title>A methanotrophic archaeon couples anaerobic oxidation of methane to Fe(III) reduction.</title>
        <authorList>
            <person name="Cai C."/>
            <person name="Leu A.O."/>
            <person name="Xie G.J."/>
            <person name="Guo J."/>
            <person name="Feng Y."/>
            <person name="Zhao J.X."/>
            <person name="Tyson G.W."/>
            <person name="Yuan Z."/>
            <person name="Hu S."/>
        </authorList>
    </citation>
    <scope>NUCLEOTIDE SEQUENCE [LARGE SCALE GENOMIC DNA]</scope>
    <source>
        <strain evidence="1">FeB_12</strain>
    </source>
</reference>
<name>A0A855X3T5_9BACT</name>
<comment type="caution">
    <text evidence="1">The sequence shown here is derived from an EMBL/GenBank/DDBJ whole genome shotgun (WGS) entry which is preliminary data.</text>
</comment>
<evidence type="ECO:0000313" key="1">
    <source>
        <dbReference type="EMBL" id="PWB70252.1"/>
    </source>
</evidence>
<keyword evidence="1" id="KW-0418">Kinase</keyword>
<dbReference type="GO" id="GO:0009245">
    <property type="term" value="P:lipid A biosynthetic process"/>
    <property type="evidence" value="ECO:0007669"/>
    <property type="project" value="InterPro"/>
</dbReference>
<dbReference type="AlphaFoldDB" id="A0A855X3T5"/>
<dbReference type="EMBL" id="PQAP01000150">
    <property type="protein sequence ID" value="PWB70252.1"/>
    <property type="molecule type" value="Genomic_DNA"/>
</dbReference>
<dbReference type="GO" id="GO:0005524">
    <property type="term" value="F:ATP binding"/>
    <property type="evidence" value="ECO:0007669"/>
    <property type="project" value="InterPro"/>
</dbReference>
<feature type="non-terminal residue" evidence="1">
    <location>
        <position position="63"/>
    </location>
</feature>
<proteinExistence type="predicted"/>
<protein>
    <submittedName>
        <fullName evidence="1">Tetraacyldisaccharide 4'-kinase</fullName>
    </submittedName>
</protein>
<organism evidence="1 2">
    <name type="scientific">candidate division GN15 bacterium</name>
    <dbReference type="NCBI Taxonomy" id="2072418"/>
    <lineage>
        <taxon>Bacteria</taxon>
        <taxon>candidate division GN15</taxon>
    </lineage>
</organism>
<dbReference type="GO" id="GO:0016020">
    <property type="term" value="C:membrane"/>
    <property type="evidence" value="ECO:0007669"/>
    <property type="project" value="GOC"/>
</dbReference>
<keyword evidence="1" id="KW-0808">Transferase</keyword>
<dbReference type="Pfam" id="PF02606">
    <property type="entry name" value="LpxK"/>
    <property type="match status" value="1"/>
</dbReference>
<gene>
    <name evidence="1" type="ORF">C3F09_09355</name>
</gene>
<evidence type="ECO:0000313" key="2">
    <source>
        <dbReference type="Proteomes" id="UP000250918"/>
    </source>
</evidence>
<dbReference type="UniPathway" id="UPA00359">
    <property type="reaction ID" value="UER00482"/>
</dbReference>
<accession>A0A855X3T5</accession>